<protein>
    <submittedName>
        <fullName evidence="2">YtxH domain-containing protein</fullName>
    </submittedName>
</protein>
<dbReference type="Proteomes" id="UP000824139">
    <property type="component" value="Unassembled WGS sequence"/>
</dbReference>
<dbReference type="EMBL" id="DVJO01000091">
    <property type="protein sequence ID" value="HIS82813.1"/>
    <property type="molecule type" value="Genomic_DNA"/>
</dbReference>
<organism evidence="2 3">
    <name type="scientific">Candidatus Scatenecus faecavium</name>
    <dbReference type="NCBI Taxonomy" id="2840915"/>
    <lineage>
        <taxon>Bacteria</taxon>
        <taxon>Candidatus Scatenecus</taxon>
    </lineage>
</organism>
<dbReference type="AlphaFoldDB" id="A0A9D1FVQ3"/>
<evidence type="ECO:0000313" key="3">
    <source>
        <dbReference type="Proteomes" id="UP000824139"/>
    </source>
</evidence>
<proteinExistence type="predicted"/>
<comment type="caution">
    <text evidence="2">The sequence shown here is derived from an EMBL/GenBank/DDBJ whole genome shotgun (WGS) entry which is preliminary data.</text>
</comment>
<reference evidence="2" key="1">
    <citation type="submission" date="2020-10" db="EMBL/GenBank/DDBJ databases">
        <authorList>
            <person name="Gilroy R."/>
        </authorList>
    </citation>
    <scope>NUCLEOTIDE SEQUENCE</scope>
    <source>
        <strain evidence="2">CHK152-2994</strain>
    </source>
</reference>
<sequence length="39" mass="4489">MKDEKMNDKGKETLKEKAEHAAHNIKEKAHDVKEDVKKG</sequence>
<evidence type="ECO:0000256" key="1">
    <source>
        <dbReference type="SAM" id="MobiDB-lite"/>
    </source>
</evidence>
<feature type="non-terminal residue" evidence="2">
    <location>
        <position position="39"/>
    </location>
</feature>
<name>A0A9D1FVQ3_9BACT</name>
<feature type="region of interest" description="Disordered" evidence="1">
    <location>
        <begin position="1"/>
        <end position="39"/>
    </location>
</feature>
<gene>
    <name evidence="2" type="ORF">IAD41_04325</name>
</gene>
<accession>A0A9D1FVQ3</accession>
<evidence type="ECO:0000313" key="2">
    <source>
        <dbReference type="EMBL" id="HIS82813.1"/>
    </source>
</evidence>
<reference evidence="2" key="2">
    <citation type="journal article" date="2021" name="PeerJ">
        <title>Extensive microbial diversity within the chicken gut microbiome revealed by metagenomics and culture.</title>
        <authorList>
            <person name="Gilroy R."/>
            <person name="Ravi A."/>
            <person name="Getino M."/>
            <person name="Pursley I."/>
            <person name="Horton D.L."/>
            <person name="Alikhan N.F."/>
            <person name="Baker D."/>
            <person name="Gharbi K."/>
            <person name="Hall N."/>
            <person name="Watson M."/>
            <person name="Adriaenssens E.M."/>
            <person name="Foster-Nyarko E."/>
            <person name="Jarju S."/>
            <person name="Secka A."/>
            <person name="Antonio M."/>
            <person name="Oren A."/>
            <person name="Chaudhuri R.R."/>
            <person name="La Ragione R."/>
            <person name="Hildebrand F."/>
            <person name="Pallen M.J."/>
        </authorList>
    </citation>
    <scope>NUCLEOTIDE SEQUENCE</scope>
    <source>
        <strain evidence="2">CHK152-2994</strain>
    </source>
</reference>